<gene>
    <name evidence="3" type="ORF">H9870_01340</name>
</gene>
<dbReference type="CDD" id="cd05233">
    <property type="entry name" value="SDR_c"/>
    <property type="match status" value="1"/>
</dbReference>
<evidence type="ECO:0000313" key="4">
    <source>
        <dbReference type="Proteomes" id="UP000824190"/>
    </source>
</evidence>
<dbReference type="InterPro" id="IPR020904">
    <property type="entry name" value="Sc_DH/Rdtase_CS"/>
</dbReference>
<dbReference type="EMBL" id="DXGC01000011">
    <property type="protein sequence ID" value="HIW90302.1"/>
    <property type="molecule type" value="Genomic_DNA"/>
</dbReference>
<dbReference type="InterPro" id="IPR036291">
    <property type="entry name" value="NAD(P)-bd_dom_sf"/>
</dbReference>
<keyword evidence="2 3" id="KW-0560">Oxidoreductase</keyword>
<reference evidence="3" key="2">
    <citation type="submission" date="2021-04" db="EMBL/GenBank/DDBJ databases">
        <authorList>
            <person name="Gilroy R."/>
        </authorList>
    </citation>
    <scope>NUCLEOTIDE SEQUENCE</scope>
    <source>
        <strain evidence="3">CHK32-1732</strain>
    </source>
</reference>
<dbReference type="PRINTS" id="PR00080">
    <property type="entry name" value="SDRFAMILY"/>
</dbReference>
<dbReference type="PANTHER" id="PTHR43639">
    <property type="entry name" value="OXIDOREDUCTASE, SHORT-CHAIN DEHYDROGENASE/REDUCTASE FAMILY (AFU_ORTHOLOGUE AFUA_5G02870)"/>
    <property type="match status" value="1"/>
</dbReference>
<dbReference type="PANTHER" id="PTHR43639:SF1">
    <property type="entry name" value="SHORT-CHAIN DEHYDROGENASE_REDUCTASE FAMILY PROTEIN"/>
    <property type="match status" value="1"/>
</dbReference>
<dbReference type="AlphaFoldDB" id="A0A9D1RMM4"/>
<dbReference type="Proteomes" id="UP000824190">
    <property type="component" value="Unassembled WGS sequence"/>
</dbReference>
<protein>
    <submittedName>
        <fullName evidence="3">Glucose 1-dehydrogenase</fullName>
        <ecNumber evidence="3">1.1.1.47</ecNumber>
    </submittedName>
</protein>
<dbReference type="EC" id="1.1.1.47" evidence="3"/>
<dbReference type="FunFam" id="3.40.50.720:FF:000084">
    <property type="entry name" value="Short-chain dehydrogenase reductase"/>
    <property type="match status" value="1"/>
</dbReference>
<dbReference type="Gene3D" id="3.40.50.720">
    <property type="entry name" value="NAD(P)-binding Rossmann-like Domain"/>
    <property type="match status" value="1"/>
</dbReference>
<dbReference type="PRINTS" id="PR00081">
    <property type="entry name" value="GDHRDH"/>
</dbReference>
<dbReference type="GO" id="GO:0047936">
    <property type="term" value="F:glucose 1-dehydrogenase [NAD(P)+] activity"/>
    <property type="evidence" value="ECO:0007669"/>
    <property type="project" value="UniProtKB-EC"/>
</dbReference>
<comment type="similarity">
    <text evidence="1">Belongs to the short-chain dehydrogenases/reductases (SDR) family.</text>
</comment>
<dbReference type="PROSITE" id="PS00061">
    <property type="entry name" value="ADH_SHORT"/>
    <property type="match status" value="1"/>
</dbReference>
<dbReference type="SUPFAM" id="SSF51735">
    <property type="entry name" value="NAD(P)-binding Rossmann-fold domains"/>
    <property type="match status" value="1"/>
</dbReference>
<evidence type="ECO:0000256" key="2">
    <source>
        <dbReference type="ARBA" id="ARBA00023002"/>
    </source>
</evidence>
<comment type="caution">
    <text evidence="3">The sequence shown here is derived from an EMBL/GenBank/DDBJ whole genome shotgun (WGS) entry which is preliminary data.</text>
</comment>
<evidence type="ECO:0000256" key="1">
    <source>
        <dbReference type="ARBA" id="ARBA00006484"/>
    </source>
</evidence>
<dbReference type="NCBIfam" id="NF005559">
    <property type="entry name" value="PRK07231.1"/>
    <property type="match status" value="1"/>
</dbReference>
<accession>A0A9D1RMM4</accession>
<dbReference type="InterPro" id="IPR002347">
    <property type="entry name" value="SDR_fam"/>
</dbReference>
<sequence>MSTNTVKTVKALPVALVTGATSGIGVEIARRLVHDGFRVVVTGRDEGRGAAVVRELHDLRGNTDVDGVAVTFVRADLTDEGAAQAVVDATVEKFGRLDVLVNNAAIDHTDDLAETPVATVRHVFETNAIAPLTMLQAAARQMRRQNAEGDGAEGANGRRGGAIINVTSRLAHIGVPTMAVYSAAKGAVRSLTTAASVELAPDNIRVNAVAPGMTRTPLFDDWLAEQDDPAATEKRVGEEVPLGRVAESADVAAAVGYLASDGASYITGTTIPVDGGYTAK</sequence>
<name>A0A9D1RMM4_9CORY</name>
<evidence type="ECO:0000313" key="3">
    <source>
        <dbReference type="EMBL" id="HIW90302.1"/>
    </source>
</evidence>
<dbReference type="Pfam" id="PF13561">
    <property type="entry name" value="adh_short_C2"/>
    <property type="match status" value="1"/>
</dbReference>
<organism evidence="3 4">
    <name type="scientific">Candidatus Corynebacterium avicola</name>
    <dbReference type="NCBI Taxonomy" id="2838527"/>
    <lineage>
        <taxon>Bacteria</taxon>
        <taxon>Bacillati</taxon>
        <taxon>Actinomycetota</taxon>
        <taxon>Actinomycetes</taxon>
        <taxon>Mycobacteriales</taxon>
        <taxon>Corynebacteriaceae</taxon>
        <taxon>Corynebacterium</taxon>
    </lineage>
</organism>
<reference evidence="3" key="1">
    <citation type="journal article" date="2021" name="PeerJ">
        <title>Extensive microbial diversity within the chicken gut microbiome revealed by metagenomics and culture.</title>
        <authorList>
            <person name="Gilroy R."/>
            <person name="Ravi A."/>
            <person name="Getino M."/>
            <person name="Pursley I."/>
            <person name="Horton D.L."/>
            <person name="Alikhan N.F."/>
            <person name="Baker D."/>
            <person name="Gharbi K."/>
            <person name="Hall N."/>
            <person name="Watson M."/>
            <person name="Adriaenssens E.M."/>
            <person name="Foster-Nyarko E."/>
            <person name="Jarju S."/>
            <person name="Secka A."/>
            <person name="Antonio M."/>
            <person name="Oren A."/>
            <person name="Chaudhuri R.R."/>
            <person name="La Ragione R."/>
            <person name="Hildebrand F."/>
            <person name="Pallen M.J."/>
        </authorList>
    </citation>
    <scope>NUCLEOTIDE SEQUENCE</scope>
    <source>
        <strain evidence="3">CHK32-1732</strain>
    </source>
</reference>
<proteinExistence type="inferred from homology"/>